<dbReference type="NCBIfam" id="NF033547">
    <property type="entry name" value="transpos_IS1595"/>
    <property type="match status" value="1"/>
</dbReference>
<evidence type="ECO:0000259" key="1">
    <source>
        <dbReference type="SMART" id="SM01126"/>
    </source>
</evidence>
<protein>
    <submittedName>
        <fullName evidence="2">IS1595 family transposase</fullName>
    </submittedName>
</protein>
<name>A0ABS0JAQ4_9BACT</name>
<accession>A0ABS0JAQ4</accession>
<keyword evidence="3" id="KW-1185">Reference proteome</keyword>
<dbReference type="PANTHER" id="PTHR47163">
    <property type="entry name" value="DDE_TNP_IS1595 DOMAIN-CONTAINING PROTEIN"/>
    <property type="match status" value="1"/>
</dbReference>
<dbReference type="InterPro" id="IPR053164">
    <property type="entry name" value="IS1016-like_transposase"/>
</dbReference>
<sequence length="225" mass="25886">MFKNSKLSRYKAGKIAECFCIDIDATKTALLLKLNRKTVNRYFLAFRTLIHAHQTSQKEKILGVVEVDESFFGPARVRGRPGPRKRGRGTLKQPVFGIYERNGSVYTELVPDCSAKSLQAIIRGKVALESVVHSDGWRGYEGLVDVGYDKHFRVNKAKHFVENNVHINGIEAFWSFTKRRLTKFNGVKRNFELHLKECEWRYNKPLSQLIAELKLLVSKNEDLMV</sequence>
<reference evidence="2 3" key="1">
    <citation type="submission" date="2019-08" db="EMBL/GenBank/DDBJ databases">
        <authorList>
            <person name="Luo N."/>
        </authorList>
    </citation>
    <scope>NUCLEOTIDE SEQUENCE [LARGE SCALE GENOMIC DNA]</scope>
    <source>
        <strain evidence="2 3">NCIMB 9442</strain>
    </source>
</reference>
<dbReference type="InterPro" id="IPR024445">
    <property type="entry name" value="Tnp_ISXO2-like"/>
</dbReference>
<comment type="caution">
    <text evidence="2">The sequence shown here is derived from an EMBL/GenBank/DDBJ whole genome shotgun (WGS) entry which is preliminary data.</text>
</comment>
<gene>
    <name evidence="2" type="ORF">FVW20_17880</name>
</gene>
<dbReference type="SMART" id="SM01126">
    <property type="entry name" value="DDE_Tnp_IS1595"/>
    <property type="match status" value="1"/>
</dbReference>
<dbReference type="EMBL" id="VRYY01000734">
    <property type="protein sequence ID" value="MBG3878818.1"/>
    <property type="molecule type" value="Genomic_DNA"/>
</dbReference>
<feature type="domain" description="ISXO2-like transposase" evidence="1">
    <location>
        <begin position="60"/>
        <end position="203"/>
    </location>
</feature>
<dbReference type="PANTHER" id="PTHR47163:SF2">
    <property type="entry name" value="SI:DKEY-17M8.2"/>
    <property type="match status" value="1"/>
</dbReference>
<dbReference type="RefSeq" id="WP_196610641.1">
    <property type="nucleotide sequence ID" value="NZ_VRYY01000734.1"/>
</dbReference>
<dbReference type="Pfam" id="PF12762">
    <property type="entry name" value="DDE_Tnp_IS1595"/>
    <property type="match status" value="1"/>
</dbReference>
<evidence type="ECO:0000313" key="3">
    <source>
        <dbReference type="Proteomes" id="UP001194469"/>
    </source>
</evidence>
<proteinExistence type="predicted"/>
<evidence type="ECO:0000313" key="2">
    <source>
        <dbReference type="EMBL" id="MBG3878818.1"/>
    </source>
</evidence>
<dbReference type="Proteomes" id="UP001194469">
    <property type="component" value="Unassembled WGS sequence"/>
</dbReference>
<organism evidence="2 3">
    <name type="scientific">Nitratidesulfovibrio oxamicus</name>
    <dbReference type="NCBI Taxonomy" id="32016"/>
    <lineage>
        <taxon>Bacteria</taxon>
        <taxon>Pseudomonadati</taxon>
        <taxon>Thermodesulfobacteriota</taxon>
        <taxon>Desulfovibrionia</taxon>
        <taxon>Desulfovibrionales</taxon>
        <taxon>Desulfovibrionaceae</taxon>
        <taxon>Nitratidesulfovibrio</taxon>
    </lineage>
</organism>